<evidence type="ECO:0000259" key="2">
    <source>
        <dbReference type="Pfam" id="PF00188"/>
    </source>
</evidence>
<protein>
    <recommendedName>
        <fullName evidence="2">SCP domain-containing protein</fullName>
    </recommendedName>
</protein>
<comment type="caution">
    <text evidence="3">The sequence shown here is derived from an EMBL/GenBank/DDBJ whole genome shotgun (WGS) entry which is preliminary data.</text>
</comment>
<evidence type="ECO:0000256" key="1">
    <source>
        <dbReference type="SAM" id="SignalP"/>
    </source>
</evidence>
<feature type="signal peptide" evidence="1">
    <location>
        <begin position="1"/>
        <end position="25"/>
    </location>
</feature>
<feature type="chain" id="PRO_5045795424" description="SCP domain-containing protein" evidence="1">
    <location>
        <begin position="26"/>
        <end position="212"/>
    </location>
</feature>
<dbReference type="Proteomes" id="UP000621540">
    <property type="component" value="Unassembled WGS sequence"/>
</dbReference>
<accession>A0ABR7IBV8</accession>
<dbReference type="CDD" id="cd05379">
    <property type="entry name" value="CAP_bacterial"/>
    <property type="match status" value="1"/>
</dbReference>
<dbReference type="InterPro" id="IPR035940">
    <property type="entry name" value="CAP_sf"/>
</dbReference>
<dbReference type="RefSeq" id="WP_186982441.1">
    <property type="nucleotide sequence ID" value="NZ_JACOQH010000007.1"/>
</dbReference>
<reference evidence="3 4" key="1">
    <citation type="submission" date="2020-08" db="EMBL/GenBank/DDBJ databases">
        <title>Genome public.</title>
        <authorList>
            <person name="Liu C."/>
            <person name="Sun Q."/>
        </authorList>
    </citation>
    <scope>NUCLEOTIDE SEQUENCE [LARGE SCALE GENOMIC DNA]</scope>
    <source>
        <strain evidence="3 4">BX0805</strain>
    </source>
</reference>
<dbReference type="PANTHER" id="PTHR31157">
    <property type="entry name" value="SCP DOMAIN-CONTAINING PROTEIN"/>
    <property type="match status" value="1"/>
</dbReference>
<proteinExistence type="predicted"/>
<keyword evidence="1" id="KW-0732">Signal</keyword>
<dbReference type="Gene3D" id="3.40.33.10">
    <property type="entry name" value="CAP"/>
    <property type="match status" value="1"/>
</dbReference>
<dbReference type="SUPFAM" id="SSF55797">
    <property type="entry name" value="PR-1-like"/>
    <property type="match status" value="1"/>
</dbReference>
<dbReference type="EMBL" id="JACOQH010000007">
    <property type="protein sequence ID" value="MBC5754387.1"/>
    <property type="molecule type" value="Genomic_DNA"/>
</dbReference>
<dbReference type="Pfam" id="PF00188">
    <property type="entry name" value="CAP"/>
    <property type="match status" value="1"/>
</dbReference>
<organism evidence="3 4">
    <name type="scientific">Roseburia yibonii</name>
    <dbReference type="NCBI Taxonomy" id="2763063"/>
    <lineage>
        <taxon>Bacteria</taxon>
        <taxon>Bacillati</taxon>
        <taxon>Bacillota</taxon>
        <taxon>Clostridia</taxon>
        <taxon>Lachnospirales</taxon>
        <taxon>Lachnospiraceae</taxon>
        <taxon>Roseburia</taxon>
    </lineage>
</organism>
<dbReference type="InterPro" id="IPR014044">
    <property type="entry name" value="CAP_dom"/>
</dbReference>
<keyword evidence="4" id="KW-1185">Reference proteome</keyword>
<sequence length="212" mass="23205">MKKRYMAALTAAFITTAVSPLAVHAGTVTSTGNCAKSAKVTVIGGKINDCDSIKDIMSQLGNGNWNDRWNNCIPETKPETKPEEDASETSFARQVVALVNAERKKAGLSEVTLDEKVEAAALVRAKETEQSFSHTRPNGSSFSTALKEQGVSYRGSGENIAWGQKTPEDVMKAWMNSEGHRANILNARFTKIGVGYYQNARGTNYWTQLFTY</sequence>
<name>A0ABR7IBV8_9FIRM</name>
<dbReference type="PANTHER" id="PTHR31157:SF1">
    <property type="entry name" value="SCP DOMAIN-CONTAINING PROTEIN"/>
    <property type="match status" value="1"/>
</dbReference>
<evidence type="ECO:0000313" key="4">
    <source>
        <dbReference type="Proteomes" id="UP000621540"/>
    </source>
</evidence>
<gene>
    <name evidence="3" type="ORF">H8Z76_10260</name>
</gene>
<feature type="domain" description="SCP" evidence="2">
    <location>
        <begin position="97"/>
        <end position="210"/>
    </location>
</feature>
<evidence type="ECO:0000313" key="3">
    <source>
        <dbReference type="EMBL" id="MBC5754387.1"/>
    </source>
</evidence>